<dbReference type="PANTHER" id="PTHR23235">
    <property type="entry name" value="KRUEPPEL-LIKE TRANSCRIPTION FACTOR"/>
    <property type="match status" value="1"/>
</dbReference>
<keyword evidence="5 8" id="KW-0863">Zinc-finger</keyword>
<reference evidence="11" key="1">
    <citation type="submission" date="2025-08" db="UniProtKB">
        <authorList>
            <consortium name="RefSeq"/>
        </authorList>
    </citation>
    <scope>IDENTIFICATION</scope>
</reference>
<dbReference type="FunFam" id="3.30.160.60:FF:002533">
    <property type="entry name" value="Zinc finger protein 770"/>
    <property type="match status" value="1"/>
</dbReference>
<dbReference type="PROSITE" id="PS00028">
    <property type="entry name" value="ZINC_FINGER_C2H2_1"/>
    <property type="match status" value="3"/>
</dbReference>
<evidence type="ECO:0000256" key="3">
    <source>
        <dbReference type="ARBA" id="ARBA00022723"/>
    </source>
</evidence>
<dbReference type="Gene3D" id="3.30.160.60">
    <property type="entry name" value="Classic Zinc Finger"/>
    <property type="match status" value="3"/>
</dbReference>
<dbReference type="Pfam" id="PF00096">
    <property type="entry name" value="zf-C2H2"/>
    <property type="match status" value="3"/>
</dbReference>
<feature type="domain" description="C2H2-type" evidence="9">
    <location>
        <begin position="66"/>
        <end position="89"/>
    </location>
</feature>
<dbReference type="SMART" id="SM00355">
    <property type="entry name" value="ZnF_C2H2"/>
    <property type="match status" value="3"/>
</dbReference>
<gene>
    <name evidence="11" type="primary">LOC115232011</name>
</gene>
<evidence type="ECO:0000313" key="10">
    <source>
        <dbReference type="Proteomes" id="UP000515154"/>
    </source>
</evidence>
<evidence type="ECO:0000259" key="9">
    <source>
        <dbReference type="PROSITE" id="PS50157"/>
    </source>
</evidence>
<keyword evidence="4" id="KW-0677">Repeat</keyword>
<dbReference type="GO" id="GO:0000978">
    <property type="term" value="F:RNA polymerase II cis-regulatory region sequence-specific DNA binding"/>
    <property type="evidence" value="ECO:0007669"/>
    <property type="project" value="TreeGrafter"/>
</dbReference>
<dbReference type="SUPFAM" id="SSF57667">
    <property type="entry name" value="beta-beta-alpha zinc fingers"/>
    <property type="match status" value="2"/>
</dbReference>
<comment type="similarity">
    <text evidence="2">Belongs to the krueppel C2H2-type zinc-finger protein family.</text>
</comment>
<dbReference type="AlphaFoldDB" id="A0A7E6EMQ7"/>
<dbReference type="PROSITE" id="PS50157">
    <property type="entry name" value="ZINC_FINGER_C2H2_2"/>
    <property type="match status" value="3"/>
</dbReference>
<dbReference type="GO" id="GO:0000981">
    <property type="term" value="F:DNA-binding transcription factor activity, RNA polymerase II-specific"/>
    <property type="evidence" value="ECO:0007669"/>
    <property type="project" value="TreeGrafter"/>
</dbReference>
<evidence type="ECO:0000313" key="11">
    <source>
        <dbReference type="RefSeq" id="XP_036356092.1"/>
    </source>
</evidence>
<dbReference type="InterPro" id="IPR013087">
    <property type="entry name" value="Znf_C2H2_type"/>
</dbReference>
<accession>A0A7E6EMQ7</accession>
<sequence length="120" mass="13733">MSKELGKSEHYCEICGKSYSRSSELIKHIRVHTGERPYHCVTCGKAFTENSHLSRHKRFHTGEKPFQCVTCGKSFSIVSDLTTHKRIHTDIIKTSHNNQYFKTVSPAKAWLNLCALSNNH</sequence>
<keyword evidence="10" id="KW-1185">Reference proteome</keyword>
<protein>
    <submittedName>
        <fullName evidence="11">Zinc finger and SCAN domain-containing protein 31-like</fullName>
    </submittedName>
</protein>
<evidence type="ECO:0000256" key="4">
    <source>
        <dbReference type="ARBA" id="ARBA00022737"/>
    </source>
</evidence>
<dbReference type="FunFam" id="3.30.160.60:FF:000295">
    <property type="entry name" value="zinc finger protein 19"/>
    <property type="match status" value="1"/>
</dbReference>
<feature type="domain" description="C2H2-type" evidence="9">
    <location>
        <begin position="38"/>
        <end position="65"/>
    </location>
</feature>
<dbReference type="GO" id="GO:0005634">
    <property type="term" value="C:nucleus"/>
    <property type="evidence" value="ECO:0007669"/>
    <property type="project" value="UniProtKB-SubCell"/>
</dbReference>
<proteinExistence type="inferred from homology"/>
<evidence type="ECO:0000256" key="7">
    <source>
        <dbReference type="ARBA" id="ARBA00023242"/>
    </source>
</evidence>
<organism evidence="10 11">
    <name type="scientific">Octopus sinensis</name>
    <name type="common">East Asian common octopus</name>
    <dbReference type="NCBI Taxonomy" id="2607531"/>
    <lineage>
        <taxon>Eukaryota</taxon>
        <taxon>Metazoa</taxon>
        <taxon>Spiralia</taxon>
        <taxon>Lophotrochozoa</taxon>
        <taxon>Mollusca</taxon>
        <taxon>Cephalopoda</taxon>
        <taxon>Coleoidea</taxon>
        <taxon>Octopodiformes</taxon>
        <taxon>Octopoda</taxon>
        <taxon>Incirrata</taxon>
        <taxon>Octopodidae</taxon>
        <taxon>Octopus</taxon>
    </lineage>
</organism>
<name>A0A7E6EMQ7_9MOLL</name>
<evidence type="ECO:0000256" key="1">
    <source>
        <dbReference type="ARBA" id="ARBA00004123"/>
    </source>
</evidence>
<keyword evidence="3" id="KW-0479">Metal-binding</keyword>
<dbReference type="FunFam" id="3.30.160.60:FF:002343">
    <property type="entry name" value="Zinc finger protein 33A"/>
    <property type="match status" value="1"/>
</dbReference>
<evidence type="ECO:0000256" key="2">
    <source>
        <dbReference type="ARBA" id="ARBA00006991"/>
    </source>
</evidence>
<comment type="subcellular location">
    <subcellularLocation>
        <location evidence="1">Nucleus</location>
    </subcellularLocation>
</comment>
<feature type="domain" description="C2H2-type" evidence="9">
    <location>
        <begin position="10"/>
        <end position="37"/>
    </location>
</feature>
<dbReference type="Proteomes" id="UP000515154">
    <property type="component" value="Unplaced"/>
</dbReference>
<evidence type="ECO:0000256" key="5">
    <source>
        <dbReference type="ARBA" id="ARBA00022771"/>
    </source>
</evidence>
<dbReference type="RefSeq" id="XP_036356092.1">
    <property type="nucleotide sequence ID" value="XM_036500199.1"/>
</dbReference>
<dbReference type="PANTHER" id="PTHR23235:SF178">
    <property type="entry name" value="C2H2-TYPE DOMAIN-CONTAINING PROTEIN-RELATED"/>
    <property type="match status" value="1"/>
</dbReference>
<evidence type="ECO:0000256" key="6">
    <source>
        <dbReference type="ARBA" id="ARBA00022833"/>
    </source>
</evidence>
<dbReference type="InterPro" id="IPR036236">
    <property type="entry name" value="Znf_C2H2_sf"/>
</dbReference>
<dbReference type="KEGG" id="osn:115232011"/>
<dbReference type="GO" id="GO:0008270">
    <property type="term" value="F:zinc ion binding"/>
    <property type="evidence" value="ECO:0007669"/>
    <property type="project" value="UniProtKB-KW"/>
</dbReference>
<keyword evidence="6" id="KW-0862">Zinc</keyword>
<evidence type="ECO:0000256" key="8">
    <source>
        <dbReference type="PROSITE-ProRule" id="PRU00042"/>
    </source>
</evidence>
<keyword evidence="7" id="KW-0539">Nucleus</keyword>